<dbReference type="InterPro" id="IPR041474">
    <property type="entry name" value="NicS_C"/>
</dbReference>
<gene>
    <name evidence="4" type="ordered locus">Arnit_1173</name>
</gene>
<evidence type="ECO:0000256" key="2">
    <source>
        <dbReference type="PROSITE-ProRule" id="PRU00335"/>
    </source>
</evidence>
<dbReference type="KEGG" id="ant:Arnit_1173"/>
<dbReference type="PROSITE" id="PS50977">
    <property type="entry name" value="HTH_TETR_2"/>
    <property type="match status" value="1"/>
</dbReference>
<reference evidence="4 5" key="1">
    <citation type="journal article" date="2010" name="Stand. Genomic Sci.">
        <title>Complete genome sequence of Arcobacter nitrofigilis type strain (CI).</title>
        <authorList>
            <person name="Pati A."/>
            <person name="Gronow S."/>
            <person name="Lapidus A."/>
            <person name="Copeland A."/>
            <person name="Glavina Del Rio T."/>
            <person name="Nolan M."/>
            <person name="Lucas S."/>
            <person name="Tice H."/>
            <person name="Cheng J.F."/>
            <person name="Han C."/>
            <person name="Chertkov O."/>
            <person name="Bruce D."/>
            <person name="Tapia R."/>
            <person name="Goodwin L."/>
            <person name="Pitluck S."/>
            <person name="Liolios K."/>
            <person name="Ivanova N."/>
            <person name="Mavromatis K."/>
            <person name="Chen A."/>
            <person name="Palaniappan K."/>
            <person name="Land M."/>
            <person name="Hauser L."/>
            <person name="Chang Y.J."/>
            <person name="Jeffries C.D."/>
            <person name="Detter J.C."/>
            <person name="Rohde M."/>
            <person name="Goker M."/>
            <person name="Bristow J."/>
            <person name="Eisen J.A."/>
            <person name="Markowitz V."/>
            <person name="Hugenholtz P."/>
            <person name="Klenk H.P."/>
            <person name="Kyrpides N.C."/>
        </authorList>
    </citation>
    <scope>NUCLEOTIDE SEQUENCE [LARGE SCALE GENOMIC DNA]</scope>
    <source>
        <strain evidence="5">ATCC 33309 / DSM 7299 / CCUG 15893 / LMG 7604 / NCTC 12251 / CI</strain>
    </source>
</reference>
<dbReference type="Proteomes" id="UP000000939">
    <property type="component" value="Chromosome"/>
</dbReference>
<evidence type="ECO:0000256" key="1">
    <source>
        <dbReference type="ARBA" id="ARBA00023125"/>
    </source>
</evidence>
<dbReference type="Gene3D" id="1.10.357.10">
    <property type="entry name" value="Tetracycline Repressor, domain 2"/>
    <property type="match status" value="1"/>
</dbReference>
<dbReference type="Gene3D" id="1.10.10.60">
    <property type="entry name" value="Homeodomain-like"/>
    <property type="match status" value="1"/>
</dbReference>
<dbReference type="SUPFAM" id="SSF48498">
    <property type="entry name" value="Tetracyclin repressor-like, C-terminal domain"/>
    <property type="match status" value="1"/>
</dbReference>
<dbReference type="PRINTS" id="PR00455">
    <property type="entry name" value="HTHTETR"/>
</dbReference>
<dbReference type="eggNOG" id="COG1309">
    <property type="taxonomic scope" value="Bacteria"/>
</dbReference>
<dbReference type="InterPro" id="IPR036271">
    <property type="entry name" value="Tet_transcr_reg_TetR-rel_C_sf"/>
</dbReference>
<evidence type="ECO:0000313" key="5">
    <source>
        <dbReference type="Proteomes" id="UP000000939"/>
    </source>
</evidence>
<dbReference type="STRING" id="572480.Arnit_1173"/>
<feature type="DNA-binding region" description="H-T-H motif" evidence="2">
    <location>
        <begin position="30"/>
        <end position="49"/>
    </location>
</feature>
<dbReference type="HOGENOM" id="CLU_069356_1_4_7"/>
<dbReference type="RefSeq" id="WP_013134977.1">
    <property type="nucleotide sequence ID" value="NC_014166.1"/>
</dbReference>
<dbReference type="GO" id="GO:0003677">
    <property type="term" value="F:DNA binding"/>
    <property type="evidence" value="ECO:0007669"/>
    <property type="project" value="UniProtKB-UniRule"/>
</dbReference>
<sequence>MKKRNAEQTKELILNTAISLFAKNGFDGLRVDDLAIKAGVNKATIYYHFKDKNFIFEKILLDMSKLILEEIEKREDTNANPKKQLEAFLDAIIFIITTKRDLAKIMMQELAFNGKNLSDEAKKHFFKIIYILQVILKEGIKQKVFKDIDPFLIHATTIGSLNYYYTMKEAAISEENEEFKVDFCEDSADKIKEMILNYVLI</sequence>
<dbReference type="OrthoDB" id="9790413at2"/>
<dbReference type="SUPFAM" id="SSF46689">
    <property type="entry name" value="Homeodomain-like"/>
    <property type="match status" value="1"/>
</dbReference>
<evidence type="ECO:0000313" key="4">
    <source>
        <dbReference type="EMBL" id="ADG92832.1"/>
    </source>
</evidence>
<dbReference type="PANTHER" id="PTHR43479">
    <property type="entry name" value="ACREF/ENVCD OPERON REPRESSOR-RELATED"/>
    <property type="match status" value="1"/>
</dbReference>
<dbReference type="Pfam" id="PF17938">
    <property type="entry name" value="TetR_C_29"/>
    <property type="match status" value="1"/>
</dbReference>
<evidence type="ECO:0000259" key="3">
    <source>
        <dbReference type="PROSITE" id="PS50977"/>
    </source>
</evidence>
<keyword evidence="5" id="KW-1185">Reference proteome</keyword>
<dbReference type="InterPro" id="IPR050624">
    <property type="entry name" value="HTH-type_Tx_Regulator"/>
</dbReference>
<dbReference type="EMBL" id="CP001999">
    <property type="protein sequence ID" value="ADG92832.1"/>
    <property type="molecule type" value="Genomic_DNA"/>
</dbReference>
<organism evidence="4 5">
    <name type="scientific">Arcobacter nitrofigilis (strain ATCC 33309 / DSM 7299 / CCUG 15893 / LMG 7604 / NCTC 12251 / CI)</name>
    <name type="common">Campylobacter nitrofigilis</name>
    <dbReference type="NCBI Taxonomy" id="572480"/>
    <lineage>
        <taxon>Bacteria</taxon>
        <taxon>Pseudomonadati</taxon>
        <taxon>Campylobacterota</taxon>
        <taxon>Epsilonproteobacteria</taxon>
        <taxon>Campylobacterales</taxon>
        <taxon>Arcobacteraceae</taxon>
        <taxon>Arcobacter</taxon>
    </lineage>
</organism>
<dbReference type="AlphaFoldDB" id="D5V404"/>
<dbReference type="Pfam" id="PF00440">
    <property type="entry name" value="TetR_N"/>
    <property type="match status" value="1"/>
</dbReference>
<dbReference type="InterPro" id="IPR001647">
    <property type="entry name" value="HTH_TetR"/>
</dbReference>
<keyword evidence="1 2" id="KW-0238">DNA-binding</keyword>
<feature type="domain" description="HTH tetR-type" evidence="3">
    <location>
        <begin position="7"/>
        <end position="67"/>
    </location>
</feature>
<dbReference type="InterPro" id="IPR009057">
    <property type="entry name" value="Homeodomain-like_sf"/>
</dbReference>
<accession>D5V404</accession>
<dbReference type="PANTHER" id="PTHR43479:SF11">
    <property type="entry name" value="ACREF_ENVCD OPERON REPRESSOR-RELATED"/>
    <property type="match status" value="1"/>
</dbReference>
<protein>
    <submittedName>
        <fullName evidence="4">Transcriptional regulator, TetR family</fullName>
    </submittedName>
</protein>
<name>D5V404_ARCNC</name>
<proteinExistence type="predicted"/>